<dbReference type="EMBL" id="BART01009030">
    <property type="protein sequence ID" value="GAG61720.1"/>
    <property type="molecule type" value="Genomic_DNA"/>
</dbReference>
<comment type="caution">
    <text evidence="1">The sequence shown here is derived from an EMBL/GenBank/DDBJ whole genome shotgun (WGS) entry which is preliminary data.</text>
</comment>
<sequence length="46" mass="5043">MGYAKNIPGHNNFKGVTWVNVYLSGNIRSLGGDQEEKLCSVKLSNC</sequence>
<gene>
    <name evidence="1" type="ORF">S01H4_20133</name>
</gene>
<accession>X0YYU6</accession>
<protein>
    <submittedName>
        <fullName evidence="1">Uncharacterized protein</fullName>
    </submittedName>
</protein>
<name>X0YYU6_9ZZZZ</name>
<proteinExistence type="predicted"/>
<dbReference type="AlphaFoldDB" id="X0YYU6"/>
<reference evidence="1" key="1">
    <citation type="journal article" date="2014" name="Front. Microbiol.">
        <title>High frequency of phylogenetically diverse reductive dehalogenase-homologous genes in deep subseafloor sedimentary metagenomes.</title>
        <authorList>
            <person name="Kawai M."/>
            <person name="Futagami T."/>
            <person name="Toyoda A."/>
            <person name="Takaki Y."/>
            <person name="Nishi S."/>
            <person name="Hori S."/>
            <person name="Arai W."/>
            <person name="Tsubouchi T."/>
            <person name="Morono Y."/>
            <person name="Uchiyama I."/>
            <person name="Ito T."/>
            <person name="Fujiyama A."/>
            <person name="Inagaki F."/>
            <person name="Takami H."/>
        </authorList>
    </citation>
    <scope>NUCLEOTIDE SEQUENCE</scope>
    <source>
        <strain evidence="1">Expedition CK06-06</strain>
    </source>
</reference>
<evidence type="ECO:0000313" key="1">
    <source>
        <dbReference type="EMBL" id="GAG61720.1"/>
    </source>
</evidence>
<organism evidence="1">
    <name type="scientific">marine sediment metagenome</name>
    <dbReference type="NCBI Taxonomy" id="412755"/>
    <lineage>
        <taxon>unclassified sequences</taxon>
        <taxon>metagenomes</taxon>
        <taxon>ecological metagenomes</taxon>
    </lineage>
</organism>